<evidence type="ECO:0000313" key="1">
    <source>
        <dbReference type="EMBL" id="GBM66864.1"/>
    </source>
</evidence>
<name>A0A4Y2HN89_ARAVE</name>
<dbReference type="AlphaFoldDB" id="A0A4Y2HN89"/>
<dbReference type="Proteomes" id="UP000499080">
    <property type="component" value="Unassembled WGS sequence"/>
</dbReference>
<gene>
    <name evidence="1" type="ORF">AVEN_163771_1</name>
</gene>
<comment type="caution">
    <text evidence="1">The sequence shown here is derived from an EMBL/GenBank/DDBJ whole genome shotgun (WGS) entry which is preliminary data.</text>
</comment>
<dbReference type="EMBL" id="BGPR01002049">
    <property type="protein sequence ID" value="GBM66864.1"/>
    <property type="molecule type" value="Genomic_DNA"/>
</dbReference>
<accession>A0A4Y2HN89</accession>
<sequence>MTTSHNSLQASKVQCGHHLWLRSPDGIRSLAKSLIALLQRYVVSVQITNFSVVHNHLDEAPSKEVQYIRRYGRPGCGIHLLIDCQRATAAEKTQSSC</sequence>
<protein>
    <submittedName>
        <fullName evidence="1">Uncharacterized protein</fullName>
    </submittedName>
</protein>
<keyword evidence="2" id="KW-1185">Reference proteome</keyword>
<organism evidence="1 2">
    <name type="scientific">Araneus ventricosus</name>
    <name type="common">Orbweaver spider</name>
    <name type="synonym">Epeira ventricosa</name>
    <dbReference type="NCBI Taxonomy" id="182803"/>
    <lineage>
        <taxon>Eukaryota</taxon>
        <taxon>Metazoa</taxon>
        <taxon>Ecdysozoa</taxon>
        <taxon>Arthropoda</taxon>
        <taxon>Chelicerata</taxon>
        <taxon>Arachnida</taxon>
        <taxon>Araneae</taxon>
        <taxon>Araneomorphae</taxon>
        <taxon>Entelegynae</taxon>
        <taxon>Araneoidea</taxon>
        <taxon>Araneidae</taxon>
        <taxon>Araneus</taxon>
    </lineage>
</organism>
<proteinExistence type="predicted"/>
<reference evidence="1 2" key="1">
    <citation type="journal article" date="2019" name="Sci. Rep.">
        <title>Orb-weaving spider Araneus ventricosus genome elucidates the spidroin gene catalogue.</title>
        <authorList>
            <person name="Kono N."/>
            <person name="Nakamura H."/>
            <person name="Ohtoshi R."/>
            <person name="Moran D.A.P."/>
            <person name="Shinohara A."/>
            <person name="Yoshida Y."/>
            <person name="Fujiwara M."/>
            <person name="Mori M."/>
            <person name="Tomita M."/>
            <person name="Arakawa K."/>
        </authorList>
    </citation>
    <scope>NUCLEOTIDE SEQUENCE [LARGE SCALE GENOMIC DNA]</scope>
</reference>
<evidence type="ECO:0000313" key="2">
    <source>
        <dbReference type="Proteomes" id="UP000499080"/>
    </source>
</evidence>